<dbReference type="Proteomes" id="UP000053095">
    <property type="component" value="Unassembled WGS sequence"/>
</dbReference>
<gene>
    <name evidence="7" type="ORF">TCE0_018f05687</name>
</gene>
<name>A0A510NW89_TALPI</name>
<organism evidence="7 8">
    <name type="scientific">Talaromyces pinophilus</name>
    <name type="common">Penicillium pinophilum</name>
    <dbReference type="NCBI Taxonomy" id="128442"/>
    <lineage>
        <taxon>Eukaryota</taxon>
        <taxon>Fungi</taxon>
        <taxon>Dikarya</taxon>
        <taxon>Ascomycota</taxon>
        <taxon>Pezizomycotina</taxon>
        <taxon>Eurotiomycetes</taxon>
        <taxon>Eurotiomycetidae</taxon>
        <taxon>Eurotiales</taxon>
        <taxon>Trichocomaceae</taxon>
        <taxon>Talaromyces</taxon>
        <taxon>Talaromyces sect. Talaromyces</taxon>
    </lineage>
</organism>
<keyword evidence="4 6" id="KW-0472">Membrane</keyword>
<reference evidence="8" key="1">
    <citation type="journal article" date="2015" name="Genome Announc.">
        <title>Draft genome sequence of Talaromyces cellulolyticus strain Y-94, a source of lignocellulosic biomass-degrading enzymes.</title>
        <authorList>
            <person name="Fujii T."/>
            <person name="Koike H."/>
            <person name="Sawayama S."/>
            <person name="Yano S."/>
            <person name="Inoue H."/>
        </authorList>
    </citation>
    <scope>NUCLEOTIDE SEQUENCE [LARGE SCALE GENOMIC DNA]</scope>
    <source>
        <strain evidence="8">Y-94</strain>
    </source>
</reference>
<dbReference type="GO" id="GO:0016020">
    <property type="term" value="C:membrane"/>
    <property type="evidence" value="ECO:0007669"/>
    <property type="project" value="UniProtKB-SubCell"/>
</dbReference>
<feature type="transmembrane region" description="Helical" evidence="6">
    <location>
        <begin position="134"/>
        <end position="153"/>
    </location>
</feature>
<keyword evidence="3 6" id="KW-1133">Transmembrane helix</keyword>
<dbReference type="PANTHER" id="PTHR16201">
    <property type="entry name" value="SEVEN TRANSMEMBRANE PROTEIN 1-RELATED"/>
    <property type="match status" value="1"/>
</dbReference>
<evidence type="ECO:0000313" key="7">
    <source>
        <dbReference type="EMBL" id="GAM36529.1"/>
    </source>
</evidence>
<evidence type="ECO:0000256" key="3">
    <source>
        <dbReference type="ARBA" id="ARBA00022989"/>
    </source>
</evidence>
<keyword evidence="8" id="KW-1185">Reference proteome</keyword>
<dbReference type="InterPro" id="IPR051415">
    <property type="entry name" value="LAAT-1"/>
</dbReference>
<dbReference type="Gene3D" id="1.20.1280.290">
    <property type="match status" value="1"/>
</dbReference>
<dbReference type="AlphaFoldDB" id="A0A510NW89"/>
<accession>A0A510NW89</accession>
<dbReference type="EMBL" id="DF933814">
    <property type="protein sequence ID" value="GAM36529.1"/>
    <property type="molecule type" value="Genomic_DNA"/>
</dbReference>
<dbReference type="SMART" id="SM00679">
    <property type="entry name" value="CTNS"/>
    <property type="match status" value="2"/>
</dbReference>
<feature type="transmembrane region" description="Helical" evidence="6">
    <location>
        <begin position="47"/>
        <end position="65"/>
    </location>
</feature>
<evidence type="ECO:0000256" key="6">
    <source>
        <dbReference type="SAM" id="Phobius"/>
    </source>
</evidence>
<evidence type="ECO:0000256" key="4">
    <source>
        <dbReference type="ARBA" id="ARBA00023136"/>
    </source>
</evidence>
<protein>
    <submittedName>
        <fullName evidence="7">PQ-loop repeat protein</fullName>
    </submittedName>
</protein>
<feature type="transmembrane region" description="Helical" evidence="6">
    <location>
        <begin position="192"/>
        <end position="215"/>
    </location>
</feature>
<feature type="transmembrane region" description="Helical" evidence="6">
    <location>
        <begin position="101"/>
        <end position="122"/>
    </location>
</feature>
<evidence type="ECO:0000313" key="8">
    <source>
        <dbReference type="Proteomes" id="UP000053095"/>
    </source>
</evidence>
<feature type="compositionally biased region" description="Basic and acidic residues" evidence="5">
    <location>
        <begin position="241"/>
        <end position="250"/>
    </location>
</feature>
<evidence type="ECO:0000256" key="1">
    <source>
        <dbReference type="ARBA" id="ARBA00004141"/>
    </source>
</evidence>
<feature type="compositionally biased region" description="Basic and acidic residues" evidence="5">
    <location>
        <begin position="262"/>
        <end position="290"/>
    </location>
</feature>
<evidence type="ECO:0000256" key="2">
    <source>
        <dbReference type="ARBA" id="ARBA00022692"/>
    </source>
</evidence>
<comment type="subcellular location">
    <subcellularLocation>
        <location evidence="1">Membrane</location>
        <topology evidence="1">Multi-pass membrane protein</topology>
    </subcellularLocation>
</comment>
<sequence>MAGENIPVAANVLGTIGTVFWCIQLVPQIWHNWRHKKTDGLPASMMLLWAVCSVPFGVYMILQNVNIPLQIQPQIFGFFGFVSWGQILYYNHGYSQLKATLLVIGSCLLCGGLEVLLILTLRIPYRKGITWPDLIFGVIAAIMLAVGFVPLYFEVWKRRGRVAGVNWVFLSIDSLGALFSLFALAAQGTFDILGGILYLVVFLAEVGLFASHVIWRLRHRKLVRAAKESGKSLEEFLAEEGDGKDVENETKASSVVQTPAEHGVRVPENHENEAVASTSREDRDLERGPD</sequence>
<feature type="region of interest" description="Disordered" evidence="5">
    <location>
        <begin position="238"/>
        <end position="290"/>
    </location>
</feature>
<keyword evidence="2 6" id="KW-0812">Transmembrane</keyword>
<dbReference type="Pfam" id="PF04193">
    <property type="entry name" value="PQ-loop"/>
    <property type="match status" value="1"/>
</dbReference>
<proteinExistence type="predicted"/>
<feature type="transmembrane region" description="Helical" evidence="6">
    <location>
        <begin position="165"/>
        <end position="186"/>
    </location>
</feature>
<feature type="transmembrane region" description="Helical" evidence="6">
    <location>
        <begin position="6"/>
        <end position="26"/>
    </location>
</feature>
<feature type="transmembrane region" description="Helical" evidence="6">
    <location>
        <begin position="71"/>
        <end position="89"/>
    </location>
</feature>
<dbReference type="InterPro" id="IPR006603">
    <property type="entry name" value="PQ-loop_rpt"/>
</dbReference>
<dbReference type="PANTHER" id="PTHR16201:SF37">
    <property type="entry name" value="PQ-LOOP REPEAT-CONTAINING PROTEIN"/>
    <property type="match status" value="1"/>
</dbReference>
<evidence type="ECO:0000256" key="5">
    <source>
        <dbReference type="SAM" id="MobiDB-lite"/>
    </source>
</evidence>